<keyword evidence="2 3" id="KW-0129">CBS domain</keyword>
<keyword evidence="5" id="KW-1185">Reference proteome</keyword>
<protein>
    <submittedName>
        <fullName evidence="6">SNF1-related protein kinase regulatory subunit gamma-1-like</fullName>
    </submittedName>
</protein>
<evidence type="ECO:0000256" key="1">
    <source>
        <dbReference type="ARBA" id="ARBA00022737"/>
    </source>
</evidence>
<dbReference type="GeneID" id="111298408"/>
<feature type="domain" description="CBS" evidence="4">
    <location>
        <begin position="230"/>
        <end position="288"/>
    </location>
</feature>
<gene>
    <name evidence="6" type="primary">LOC111298408</name>
</gene>
<keyword evidence="1" id="KW-0677">Repeat</keyword>
<evidence type="ECO:0000256" key="3">
    <source>
        <dbReference type="PROSITE-ProRule" id="PRU00703"/>
    </source>
</evidence>
<dbReference type="Pfam" id="PF00571">
    <property type="entry name" value="CBS"/>
    <property type="match status" value="2"/>
</dbReference>
<accession>A0A6P5Z7V8</accession>
<evidence type="ECO:0000259" key="4">
    <source>
        <dbReference type="PROSITE" id="PS51371"/>
    </source>
</evidence>
<dbReference type="Proteomes" id="UP000515121">
    <property type="component" value="Unplaced"/>
</dbReference>
<feature type="domain" description="CBS" evidence="4">
    <location>
        <begin position="156"/>
        <end position="213"/>
    </location>
</feature>
<dbReference type="InterPro" id="IPR050511">
    <property type="entry name" value="AMPK_gamma/SDS23_families"/>
</dbReference>
<evidence type="ECO:0000313" key="5">
    <source>
        <dbReference type="Proteomes" id="UP000515121"/>
    </source>
</evidence>
<dbReference type="AlphaFoldDB" id="A0A6P5Z7V8"/>
<dbReference type="PANTHER" id="PTHR13780:SF124">
    <property type="entry name" value="OS01G0633400 PROTEIN"/>
    <property type="match status" value="1"/>
</dbReference>
<dbReference type="KEGG" id="dzi:111298408"/>
<name>A0A6P5Z7V8_DURZI</name>
<dbReference type="SMART" id="SM00116">
    <property type="entry name" value="CBS"/>
    <property type="match status" value="3"/>
</dbReference>
<dbReference type="PROSITE" id="PS51371">
    <property type="entry name" value="CBS"/>
    <property type="match status" value="2"/>
</dbReference>
<proteinExistence type="predicted"/>
<evidence type="ECO:0000256" key="2">
    <source>
        <dbReference type="ARBA" id="ARBA00023122"/>
    </source>
</evidence>
<dbReference type="InterPro" id="IPR046342">
    <property type="entry name" value="CBS_dom_sf"/>
</dbReference>
<dbReference type="RefSeq" id="XP_022748859.1">
    <property type="nucleotide sequence ID" value="XM_022893124.1"/>
</dbReference>
<dbReference type="PANTHER" id="PTHR13780">
    <property type="entry name" value="AMP-ACTIVATED PROTEIN KINASE, GAMMA REGULATORY SUBUNIT"/>
    <property type="match status" value="1"/>
</dbReference>
<dbReference type="Gene3D" id="3.10.580.10">
    <property type="entry name" value="CBS-domain"/>
    <property type="match status" value="2"/>
</dbReference>
<dbReference type="OrthoDB" id="449052at2759"/>
<reference evidence="6" key="1">
    <citation type="submission" date="2025-08" db="UniProtKB">
        <authorList>
            <consortium name="RefSeq"/>
        </authorList>
    </citation>
    <scope>IDENTIFICATION</scope>
    <source>
        <tissue evidence="6">Fruit stalk</tissue>
    </source>
</reference>
<evidence type="ECO:0000313" key="6">
    <source>
        <dbReference type="RefSeq" id="XP_022748859.1"/>
    </source>
</evidence>
<sequence>MQEMKRADLRQVGVMKNTEQATTADHVENNPEKDSASALQLFLDRIPINSSIPGIKNAPGNSFATYYRQLFFSKYERLSPFECYSPDIQGKFSDRYIGFIDFAAMVLWSLEKCEKARVPTDGRVSEKTGESSLLSFLEQNPEIGHTKVGELAKSFLWNPFFPVRLEDTLLHVLLLLSKHRLQVLPVIEQSDLQVIGFVTQSAVIQLLLQSDGLEWFDSVAEKSLSEFRFENQESVSCVYGDESIAEALHILFKSQIGAIAVIDKQTQRLIGSVRSSDVYLLMENENLFHNRKIVTAEEFIHMETSNPECDPTIERNTGALLSAGALHLRKNFLPRMDSPVTNKKTDTLKQAMKNVAETKSNFSFQVDDLLRPLGVLTLRDIILQFAPPSMDSNIDGGGFFESVLEQTGCQIKDGTLVCDH</sequence>
<dbReference type="SUPFAM" id="SSF54631">
    <property type="entry name" value="CBS-domain pair"/>
    <property type="match status" value="2"/>
</dbReference>
<organism evidence="5 6">
    <name type="scientific">Durio zibethinus</name>
    <name type="common">Durian</name>
    <dbReference type="NCBI Taxonomy" id="66656"/>
    <lineage>
        <taxon>Eukaryota</taxon>
        <taxon>Viridiplantae</taxon>
        <taxon>Streptophyta</taxon>
        <taxon>Embryophyta</taxon>
        <taxon>Tracheophyta</taxon>
        <taxon>Spermatophyta</taxon>
        <taxon>Magnoliopsida</taxon>
        <taxon>eudicotyledons</taxon>
        <taxon>Gunneridae</taxon>
        <taxon>Pentapetalae</taxon>
        <taxon>rosids</taxon>
        <taxon>malvids</taxon>
        <taxon>Malvales</taxon>
        <taxon>Malvaceae</taxon>
        <taxon>Helicteroideae</taxon>
        <taxon>Durio</taxon>
    </lineage>
</organism>
<dbReference type="InterPro" id="IPR000644">
    <property type="entry name" value="CBS_dom"/>
</dbReference>